<dbReference type="Proteomes" id="UP000299102">
    <property type="component" value="Unassembled WGS sequence"/>
</dbReference>
<feature type="region of interest" description="Disordered" evidence="1">
    <location>
        <begin position="20"/>
        <end position="43"/>
    </location>
</feature>
<dbReference type="AlphaFoldDB" id="A0A4C1TIE6"/>
<protein>
    <submittedName>
        <fullName evidence="2">Uncharacterized protein</fullName>
    </submittedName>
</protein>
<evidence type="ECO:0000313" key="2">
    <source>
        <dbReference type="EMBL" id="GBP14319.1"/>
    </source>
</evidence>
<comment type="caution">
    <text evidence="2">The sequence shown here is derived from an EMBL/GenBank/DDBJ whole genome shotgun (WGS) entry which is preliminary data.</text>
</comment>
<keyword evidence="3" id="KW-1185">Reference proteome</keyword>
<dbReference type="OrthoDB" id="8240057at2759"/>
<accession>A0A4C1TIE6</accession>
<evidence type="ECO:0000256" key="1">
    <source>
        <dbReference type="SAM" id="MobiDB-lite"/>
    </source>
</evidence>
<evidence type="ECO:0000313" key="3">
    <source>
        <dbReference type="Proteomes" id="UP000299102"/>
    </source>
</evidence>
<sequence>MRSGSDILRSFLRSSFEITARDEKRTKAPEQINNGASTPEAGATAAMQVNDVIVSKSTPDCIDIDYVHSDYKDTFNCS</sequence>
<proteinExistence type="predicted"/>
<gene>
    <name evidence="2" type="ORF">EVAR_92321_1</name>
</gene>
<name>A0A4C1TIE6_EUMVA</name>
<dbReference type="EMBL" id="BGZK01000063">
    <property type="protein sequence ID" value="GBP14319.1"/>
    <property type="molecule type" value="Genomic_DNA"/>
</dbReference>
<reference evidence="2 3" key="1">
    <citation type="journal article" date="2019" name="Commun. Biol.">
        <title>The bagworm genome reveals a unique fibroin gene that provides high tensile strength.</title>
        <authorList>
            <person name="Kono N."/>
            <person name="Nakamura H."/>
            <person name="Ohtoshi R."/>
            <person name="Tomita M."/>
            <person name="Numata K."/>
            <person name="Arakawa K."/>
        </authorList>
    </citation>
    <scope>NUCLEOTIDE SEQUENCE [LARGE SCALE GENOMIC DNA]</scope>
</reference>
<organism evidence="2 3">
    <name type="scientific">Eumeta variegata</name>
    <name type="common">Bagworm moth</name>
    <name type="synonym">Eumeta japonica</name>
    <dbReference type="NCBI Taxonomy" id="151549"/>
    <lineage>
        <taxon>Eukaryota</taxon>
        <taxon>Metazoa</taxon>
        <taxon>Ecdysozoa</taxon>
        <taxon>Arthropoda</taxon>
        <taxon>Hexapoda</taxon>
        <taxon>Insecta</taxon>
        <taxon>Pterygota</taxon>
        <taxon>Neoptera</taxon>
        <taxon>Endopterygota</taxon>
        <taxon>Lepidoptera</taxon>
        <taxon>Glossata</taxon>
        <taxon>Ditrysia</taxon>
        <taxon>Tineoidea</taxon>
        <taxon>Psychidae</taxon>
        <taxon>Oiketicinae</taxon>
        <taxon>Eumeta</taxon>
    </lineage>
</organism>